<keyword evidence="6 12" id="KW-0812">Transmembrane</keyword>
<evidence type="ECO:0000256" key="9">
    <source>
        <dbReference type="ARBA" id="ARBA00023136"/>
    </source>
</evidence>
<keyword evidence="15" id="KW-1185">Reference proteome</keyword>
<organism evidence="14 15">
    <name type="scientific">Achromobacter animicus</name>
    <dbReference type="NCBI Taxonomy" id="1389935"/>
    <lineage>
        <taxon>Bacteria</taxon>
        <taxon>Pseudomonadati</taxon>
        <taxon>Pseudomonadota</taxon>
        <taxon>Betaproteobacteria</taxon>
        <taxon>Burkholderiales</taxon>
        <taxon>Alcaligenaceae</taxon>
        <taxon>Achromobacter</taxon>
    </lineage>
</organism>
<keyword evidence="4" id="KW-1003">Cell membrane</keyword>
<evidence type="ECO:0000256" key="3">
    <source>
        <dbReference type="ARBA" id="ARBA00022448"/>
    </source>
</evidence>
<accession>A0A6S7AJ42</accession>
<evidence type="ECO:0000256" key="2">
    <source>
        <dbReference type="ARBA" id="ARBA00011779"/>
    </source>
</evidence>
<dbReference type="EMBL" id="CADIJM010000009">
    <property type="protein sequence ID" value="CAB3722339.1"/>
    <property type="molecule type" value="Genomic_DNA"/>
</dbReference>
<evidence type="ECO:0000313" key="14">
    <source>
        <dbReference type="EMBL" id="CAB3722339.1"/>
    </source>
</evidence>
<dbReference type="PANTHER" id="PTHR30406:SF1">
    <property type="entry name" value="SULFATE TRANSPORT SYSTEM PERMEASE PROTEIN CYSW"/>
    <property type="match status" value="1"/>
</dbReference>
<gene>
    <name evidence="14" type="primary">cysW</name>
    <name evidence="14" type="ORF">LMG26690_04036</name>
</gene>
<dbReference type="NCBIfam" id="TIGR00969">
    <property type="entry name" value="3a0106s02"/>
    <property type="match status" value="1"/>
</dbReference>
<dbReference type="FunFam" id="1.10.3720.10:FF:000015">
    <property type="entry name" value="Sulfate ABC transporter, permease CysW"/>
    <property type="match status" value="1"/>
</dbReference>
<feature type="transmembrane region" description="Helical" evidence="12">
    <location>
        <begin position="201"/>
        <end position="226"/>
    </location>
</feature>
<keyword evidence="3" id="KW-0813">Transport</keyword>
<evidence type="ECO:0000259" key="13">
    <source>
        <dbReference type="PROSITE" id="PS50928"/>
    </source>
</evidence>
<reference evidence="14 15" key="1">
    <citation type="submission" date="2020-04" db="EMBL/GenBank/DDBJ databases">
        <authorList>
            <person name="De Canck E."/>
        </authorList>
    </citation>
    <scope>NUCLEOTIDE SEQUENCE [LARGE SCALE GENOMIC DNA]</scope>
    <source>
        <strain evidence="14 15">LMG 26690</strain>
    </source>
</reference>
<feature type="domain" description="ABC transmembrane type-1" evidence="13">
    <location>
        <begin position="64"/>
        <end position="271"/>
    </location>
</feature>
<protein>
    <recommendedName>
        <fullName evidence="11">Sulfate transport system permease protein CysW</fullName>
    </recommendedName>
</protein>
<dbReference type="Pfam" id="PF00528">
    <property type="entry name" value="BPD_transp_1"/>
    <property type="match status" value="1"/>
</dbReference>
<evidence type="ECO:0000256" key="11">
    <source>
        <dbReference type="ARBA" id="ARBA00067681"/>
    </source>
</evidence>
<comment type="subcellular location">
    <subcellularLocation>
        <location evidence="1">Cell inner membrane</location>
        <topology evidence="1">Multi-pass membrane protein</topology>
    </subcellularLocation>
</comment>
<dbReference type="PROSITE" id="PS50928">
    <property type="entry name" value="ABC_TM1"/>
    <property type="match status" value="1"/>
</dbReference>
<feature type="transmembrane region" description="Helical" evidence="12">
    <location>
        <begin position="140"/>
        <end position="160"/>
    </location>
</feature>
<keyword evidence="9 12" id="KW-0472">Membrane</keyword>
<comment type="subunit">
    <text evidence="2">The complex is composed of two ATP-binding proteins (CysA), two transmembrane proteins (CysT and CysW) and a solute-binding protein (CysP).</text>
</comment>
<proteinExistence type="predicted"/>
<evidence type="ECO:0000313" key="15">
    <source>
        <dbReference type="Proteomes" id="UP000494214"/>
    </source>
</evidence>
<evidence type="ECO:0000256" key="10">
    <source>
        <dbReference type="ARBA" id="ARBA00025323"/>
    </source>
</evidence>
<feature type="transmembrane region" description="Helical" evidence="12">
    <location>
        <begin position="20"/>
        <end position="41"/>
    </location>
</feature>
<comment type="function">
    <text evidence="10">Part of the ABC transporter complex CysAWTP (TC 3.A.1.6.1) involved in sulfate/thiosulfate import. Probably responsible for the translocation of the substrate across the membrane.</text>
</comment>
<dbReference type="Gene3D" id="1.10.3720.10">
    <property type="entry name" value="MetI-like"/>
    <property type="match status" value="1"/>
</dbReference>
<dbReference type="NCBIfam" id="TIGR02140">
    <property type="entry name" value="permease_CysW"/>
    <property type="match status" value="1"/>
</dbReference>
<feature type="transmembrane region" description="Helical" evidence="12">
    <location>
        <begin position="246"/>
        <end position="266"/>
    </location>
</feature>
<keyword evidence="5" id="KW-0997">Cell inner membrane</keyword>
<dbReference type="CDD" id="cd06261">
    <property type="entry name" value="TM_PBP2"/>
    <property type="match status" value="1"/>
</dbReference>
<dbReference type="Proteomes" id="UP000494214">
    <property type="component" value="Unassembled WGS sequence"/>
</dbReference>
<dbReference type="InterPro" id="IPR000515">
    <property type="entry name" value="MetI-like"/>
</dbReference>
<evidence type="ECO:0000256" key="7">
    <source>
        <dbReference type="ARBA" id="ARBA00022989"/>
    </source>
</evidence>
<evidence type="ECO:0000256" key="1">
    <source>
        <dbReference type="ARBA" id="ARBA00004429"/>
    </source>
</evidence>
<dbReference type="GO" id="GO:0015419">
    <property type="term" value="F:ABC-type sulfate transporter activity"/>
    <property type="evidence" value="ECO:0007669"/>
    <property type="project" value="InterPro"/>
</dbReference>
<evidence type="ECO:0000256" key="12">
    <source>
        <dbReference type="SAM" id="Phobius"/>
    </source>
</evidence>
<evidence type="ECO:0000256" key="8">
    <source>
        <dbReference type="ARBA" id="ARBA00023032"/>
    </source>
</evidence>
<keyword evidence="8" id="KW-0764">Sulfate transport</keyword>
<keyword evidence="7 12" id="KW-1133">Transmembrane helix</keyword>
<evidence type="ECO:0000256" key="6">
    <source>
        <dbReference type="ARBA" id="ARBA00022692"/>
    </source>
</evidence>
<dbReference type="SUPFAM" id="SSF161098">
    <property type="entry name" value="MetI-like"/>
    <property type="match status" value="1"/>
</dbReference>
<dbReference type="RefSeq" id="WP_175124719.1">
    <property type="nucleotide sequence ID" value="NZ_CADIJM010000009.1"/>
</dbReference>
<dbReference type="InterPro" id="IPR011866">
    <property type="entry name" value="CysW_permease"/>
</dbReference>
<evidence type="ECO:0000256" key="5">
    <source>
        <dbReference type="ARBA" id="ARBA00022519"/>
    </source>
</evidence>
<dbReference type="InterPro" id="IPR035906">
    <property type="entry name" value="MetI-like_sf"/>
</dbReference>
<dbReference type="AlphaFoldDB" id="A0A6S7AJ42"/>
<dbReference type="PANTHER" id="PTHR30406">
    <property type="entry name" value="SULFATE TRANSPORT SYSTEM PERMEASE PROTEIN"/>
    <property type="match status" value="1"/>
</dbReference>
<dbReference type="GO" id="GO:0005886">
    <property type="term" value="C:plasma membrane"/>
    <property type="evidence" value="ECO:0007669"/>
    <property type="project" value="UniProtKB-SubCell"/>
</dbReference>
<evidence type="ECO:0000256" key="4">
    <source>
        <dbReference type="ARBA" id="ARBA00022475"/>
    </source>
</evidence>
<dbReference type="InterPro" id="IPR005667">
    <property type="entry name" value="Sulph_transpt2"/>
</dbReference>
<sequence>MSAPDRPAHLTEPRWVRGVLLFIALGFLALFLLVPLAAVFAEAFRKGWALYLEAIVEPDAWAAIRLTLLVAAIALPVNLVFGVAAAWAITKFQFRGKQFLITLIDLPFSVSPVVAGLVFVLLFGSQGWFGEWLQAHDIKIVYAVPGIILATLFVTFPFVARELIPLMQAQGSEEEQAALTLGASGWQIFWRVTLPNIKWGLLYGAILCNARAMGEFGAVSVVSGQIRGLTNTMTLHVEILYNEYQYSAAFAVASLLALLALVTLVAKNVVEWRNARLQQNADQPVEYPGAAVAIKPAVA</sequence>
<name>A0A6S7AJ42_9BURK</name>
<feature type="transmembrane region" description="Helical" evidence="12">
    <location>
        <begin position="61"/>
        <end position="87"/>
    </location>
</feature>
<feature type="transmembrane region" description="Helical" evidence="12">
    <location>
        <begin position="99"/>
        <end position="120"/>
    </location>
</feature>